<reference evidence="1 2" key="1">
    <citation type="submission" date="2015-02" db="EMBL/GenBank/DDBJ databases">
        <title>Single-cell genomics of uncultivated deep-branching MTB reveals a conserved set of magnetosome genes.</title>
        <authorList>
            <person name="Kolinko S."/>
            <person name="Richter M."/>
            <person name="Glockner F.O."/>
            <person name="Brachmann A."/>
            <person name="Schuler D."/>
        </authorList>
    </citation>
    <scope>NUCLEOTIDE SEQUENCE [LARGE SCALE GENOMIC DNA]</scope>
    <source>
        <strain evidence="1">TM-1</strain>
    </source>
</reference>
<evidence type="ECO:0000313" key="2">
    <source>
        <dbReference type="Proteomes" id="UP000033423"/>
    </source>
</evidence>
<evidence type="ECO:0008006" key="3">
    <source>
        <dbReference type="Google" id="ProtNLM"/>
    </source>
</evidence>
<keyword evidence="2" id="KW-1185">Reference proteome</keyword>
<accession>A0A0F3GM08</accession>
<dbReference type="Proteomes" id="UP000033423">
    <property type="component" value="Unassembled WGS sequence"/>
</dbReference>
<proteinExistence type="predicted"/>
<name>A0A0F3GM08_9BACT</name>
<dbReference type="AlphaFoldDB" id="A0A0F3GM08"/>
<comment type="caution">
    <text evidence="1">The sequence shown here is derived from an EMBL/GenBank/DDBJ whole genome shotgun (WGS) entry which is preliminary data.</text>
</comment>
<sequence length="276" mass="31318">MAQQYDMTLKSILKDVPRRFLKMLTGFEDAKFLDVQFPSIKYRQPDLLMDLPDDSLCHFEIQSFNDGSMDWRMLDYFSVISQQCKRIPKQVLLYVGDEKLTMGKGLKFERLTFGYIVKDIREIECSELLQSDNLSDVQLSILCKTDDVVGTAREILARSSHLGEEARGTYILELFNLSRLRGLSDIIKKEVESMPVTIDLSKDALYLEGTRKGLVEGERKGLAEGIGGMLDIKYGAAGLEIMPSVKTMASIEKMEAFKGLIKRSKTVDELKEFLQG</sequence>
<dbReference type="EMBL" id="LACI01002582">
    <property type="protein sequence ID" value="KJU81733.1"/>
    <property type="molecule type" value="Genomic_DNA"/>
</dbReference>
<evidence type="ECO:0000313" key="1">
    <source>
        <dbReference type="EMBL" id="KJU81733.1"/>
    </source>
</evidence>
<protein>
    <recommendedName>
        <fullName evidence="3">Transposase (Putative), YhgA-like protein</fullName>
    </recommendedName>
</protein>
<gene>
    <name evidence="1" type="ORF">MBAV_006075</name>
</gene>
<organism evidence="1 2">
    <name type="scientific">Candidatus Magnetobacterium bavaricum</name>
    <dbReference type="NCBI Taxonomy" id="29290"/>
    <lineage>
        <taxon>Bacteria</taxon>
        <taxon>Pseudomonadati</taxon>
        <taxon>Nitrospirota</taxon>
        <taxon>Thermodesulfovibrionia</taxon>
        <taxon>Thermodesulfovibrionales</taxon>
        <taxon>Candidatus Magnetobacteriaceae</taxon>
        <taxon>Candidatus Magnetobacterium</taxon>
    </lineage>
</organism>